<protein>
    <recommendedName>
        <fullName evidence="3">N-acetyltransferase domain-containing protein</fullName>
    </recommendedName>
</protein>
<dbReference type="GO" id="GO:0016747">
    <property type="term" value="F:acyltransferase activity, transferring groups other than amino-acyl groups"/>
    <property type="evidence" value="ECO:0007669"/>
    <property type="project" value="InterPro"/>
</dbReference>
<evidence type="ECO:0000256" key="1">
    <source>
        <dbReference type="ARBA" id="ARBA00022679"/>
    </source>
</evidence>
<dbReference type="Proteomes" id="UP000250079">
    <property type="component" value="Chromosome"/>
</dbReference>
<proteinExistence type="predicted"/>
<dbReference type="OrthoDB" id="9799601at2"/>
<dbReference type="Gene3D" id="3.40.630.30">
    <property type="match status" value="1"/>
</dbReference>
<dbReference type="PANTHER" id="PTHR43877">
    <property type="entry name" value="AMINOALKYLPHOSPHONATE N-ACETYLTRANSFERASE-RELATED-RELATED"/>
    <property type="match status" value="1"/>
</dbReference>
<evidence type="ECO:0000313" key="5">
    <source>
        <dbReference type="Proteomes" id="UP000250079"/>
    </source>
</evidence>
<evidence type="ECO:0000256" key="2">
    <source>
        <dbReference type="ARBA" id="ARBA00023315"/>
    </source>
</evidence>
<gene>
    <name evidence="4" type="ORF">IMCC3135_25345</name>
</gene>
<dbReference type="CDD" id="cd04301">
    <property type="entry name" value="NAT_SF"/>
    <property type="match status" value="1"/>
</dbReference>
<dbReference type="InterPro" id="IPR016181">
    <property type="entry name" value="Acyl_CoA_acyltransferase"/>
</dbReference>
<name>A0A2Z2NU83_9GAMM</name>
<keyword evidence="1" id="KW-0808">Transferase</keyword>
<keyword evidence="5" id="KW-1185">Reference proteome</keyword>
<dbReference type="KEGG" id="gai:IMCC3135_25345"/>
<evidence type="ECO:0000313" key="4">
    <source>
        <dbReference type="EMBL" id="ASJ75132.1"/>
    </source>
</evidence>
<feature type="domain" description="N-acetyltransferase" evidence="3">
    <location>
        <begin position="11"/>
        <end position="168"/>
    </location>
</feature>
<accession>A0A2Z2NU83</accession>
<dbReference type="PANTHER" id="PTHR43877:SF2">
    <property type="entry name" value="AMINOALKYLPHOSPHONATE N-ACETYLTRANSFERASE-RELATED"/>
    <property type="match status" value="1"/>
</dbReference>
<dbReference type="RefSeq" id="WP_088920082.1">
    <property type="nucleotide sequence ID" value="NZ_CP018632.1"/>
</dbReference>
<dbReference type="PROSITE" id="PS51186">
    <property type="entry name" value="GNAT"/>
    <property type="match status" value="1"/>
</dbReference>
<dbReference type="SUPFAM" id="SSF55729">
    <property type="entry name" value="Acyl-CoA N-acyltransferases (Nat)"/>
    <property type="match status" value="1"/>
</dbReference>
<sequence length="168" mass="18424">MSEYELLSEGITFSVAQWEDARDCEAVIDLLDDYARDPMGGAAALSDYARQNLVQTLASMPGAFSVIGRQDDKPVALANCFTSLSTFACKPLINIHDLSVVFDARGRGVGQRLLSFIEDEARSRGACKVTLEVLTGNELARRSYERFGFTAYTLDESTGHAIFLQKAL</sequence>
<dbReference type="InterPro" id="IPR050832">
    <property type="entry name" value="Bact_Acetyltransf"/>
</dbReference>
<dbReference type="InterPro" id="IPR000182">
    <property type="entry name" value="GNAT_dom"/>
</dbReference>
<dbReference type="Pfam" id="PF00583">
    <property type="entry name" value="Acetyltransf_1"/>
    <property type="match status" value="1"/>
</dbReference>
<keyword evidence="2" id="KW-0012">Acyltransferase</keyword>
<dbReference type="EMBL" id="CP018632">
    <property type="protein sequence ID" value="ASJ75132.1"/>
    <property type="molecule type" value="Genomic_DNA"/>
</dbReference>
<organism evidence="4 5">
    <name type="scientific">Granulosicoccus antarcticus IMCC3135</name>
    <dbReference type="NCBI Taxonomy" id="1192854"/>
    <lineage>
        <taxon>Bacteria</taxon>
        <taxon>Pseudomonadati</taxon>
        <taxon>Pseudomonadota</taxon>
        <taxon>Gammaproteobacteria</taxon>
        <taxon>Chromatiales</taxon>
        <taxon>Granulosicoccaceae</taxon>
        <taxon>Granulosicoccus</taxon>
    </lineage>
</organism>
<dbReference type="AlphaFoldDB" id="A0A2Z2NU83"/>
<evidence type="ECO:0000259" key="3">
    <source>
        <dbReference type="PROSITE" id="PS51186"/>
    </source>
</evidence>
<reference evidence="4 5" key="1">
    <citation type="submission" date="2016-12" db="EMBL/GenBank/DDBJ databases">
        <authorList>
            <person name="Song W.-J."/>
            <person name="Kurnit D.M."/>
        </authorList>
    </citation>
    <scope>NUCLEOTIDE SEQUENCE [LARGE SCALE GENOMIC DNA]</scope>
    <source>
        <strain evidence="4 5">IMCC3135</strain>
    </source>
</reference>